<evidence type="ECO:0000313" key="1">
    <source>
        <dbReference type="EMBL" id="KAI1723978.1"/>
    </source>
</evidence>
<organism evidence="1 2">
    <name type="scientific">Ditylenchus destructor</name>
    <dbReference type="NCBI Taxonomy" id="166010"/>
    <lineage>
        <taxon>Eukaryota</taxon>
        <taxon>Metazoa</taxon>
        <taxon>Ecdysozoa</taxon>
        <taxon>Nematoda</taxon>
        <taxon>Chromadorea</taxon>
        <taxon>Rhabditida</taxon>
        <taxon>Tylenchina</taxon>
        <taxon>Tylenchomorpha</taxon>
        <taxon>Sphaerularioidea</taxon>
        <taxon>Anguinidae</taxon>
        <taxon>Anguininae</taxon>
        <taxon>Ditylenchus</taxon>
    </lineage>
</organism>
<dbReference type="EMBL" id="JAKKPZ010000003">
    <property type="protein sequence ID" value="KAI1723978.1"/>
    <property type="molecule type" value="Genomic_DNA"/>
</dbReference>
<evidence type="ECO:0000313" key="2">
    <source>
        <dbReference type="Proteomes" id="UP001201812"/>
    </source>
</evidence>
<comment type="caution">
    <text evidence="1">The sequence shown here is derived from an EMBL/GenBank/DDBJ whole genome shotgun (WGS) entry which is preliminary data.</text>
</comment>
<dbReference type="PANTHER" id="PTHR17985">
    <property type="entry name" value="SER/THR-RICH PROTEIN T10 IN DGCR REGION"/>
    <property type="match status" value="1"/>
</dbReference>
<name>A0AAD4NF34_9BILA</name>
<sequence>MCVTFISTQILCNRYKLVILNNRDEEFDRETSKLAWRDGILSGRDEQANERGTWLGITQSGKIGNLLSITESKAQKLENAPSRGQIVQNFLKSNLRTMEYCTQLAEKASIYNGFQFLGFERDEKGIYQFTSLTNRLVQTIGPVQWQPGIYGFGNSPPSHPFKKVTRGERLFKECLSRLDLEKCSENELIEELMKLSKDGTLCFPDEQIKLQTGVSEDEKYKYLCSLFVRYPKWWRYGTRSHSILLVDVNDNVTFYEQRMMNFPEEIEDAQWETTVERFHIT</sequence>
<proteinExistence type="predicted"/>
<dbReference type="GO" id="GO:0005794">
    <property type="term" value="C:Golgi apparatus"/>
    <property type="evidence" value="ECO:0007669"/>
    <property type="project" value="TreeGrafter"/>
</dbReference>
<dbReference type="GO" id="GO:0009306">
    <property type="term" value="P:protein secretion"/>
    <property type="evidence" value="ECO:0007669"/>
    <property type="project" value="TreeGrafter"/>
</dbReference>
<dbReference type="GO" id="GO:0007030">
    <property type="term" value="P:Golgi organization"/>
    <property type="evidence" value="ECO:0007669"/>
    <property type="project" value="TreeGrafter"/>
</dbReference>
<dbReference type="InterPro" id="IPR008551">
    <property type="entry name" value="TANGO2"/>
</dbReference>
<dbReference type="Proteomes" id="UP001201812">
    <property type="component" value="Unassembled WGS sequence"/>
</dbReference>
<dbReference type="AlphaFoldDB" id="A0AAD4NF34"/>
<accession>A0AAD4NF34</accession>
<dbReference type="PANTHER" id="PTHR17985:SF8">
    <property type="entry name" value="TRANSPORT AND GOLGI ORGANIZATION PROTEIN 2 HOMOLOG"/>
    <property type="match status" value="1"/>
</dbReference>
<dbReference type="Pfam" id="PF05742">
    <property type="entry name" value="TANGO2"/>
    <property type="match status" value="1"/>
</dbReference>
<keyword evidence="2" id="KW-1185">Reference proteome</keyword>
<protein>
    <submittedName>
        <fullName evidence="1">Transport and golgi organization 2 domain-containing protein</fullName>
    </submittedName>
</protein>
<gene>
    <name evidence="1" type="ORF">DdX_04164</name>
</gene>
<reference evidence="1" key="1">
    <citation type="submission" date="2022-01" db="EMBL/GenBank/DDBJ databases">
        <title>Genome Sequence Resource for Two Populations of Ditylenchus destructor, the Migratory Endoparasitic Phytonematode.</title>
        <authorList>
            <person name="Zhang H."/>
            <person name="Lin R."/>
            <person name="Xie B."/>
        </authorList>
    </citation>
    <scope>NUCLEOTIDE SEQUENCE</scope>
    <source>
        <strain evidence="1">BazhouSP</strain>
    </source>
</reference>